<evidence type="ECO:0000256" key="3">
    <source>
        <dbReference type="ARBA" id="ARBA00022448"/>
    </source>
</evidence>
<evidence type="ECO:0000313" key="8">
    <source>
        <dbReference type="EMBL" id="EEP45254.1"/>
    </source>
</evidence>
<dbReference type="CDD" id="cd13653">
    <property type="entry name" value="PBP2_phosphate_like_1"/>
    <property type="match status" value="1"/>
</dbReference>
<dbReference type="Pfam" id="PF12849">
    <property type="entry name" value="PBP_like_2"/>
    <property type="match status" value="1"/>
</dbReference>
<dbReference type="AlphaFoldDB" id="C4F7N1"/>
<comment type="caution">
    <text evidence="8">The sequence shown here is derived from an EMBL/GenBank/DDBJ whole genome shotgun (WGS) entry which is preliminary data.</text>
</comment>
<dbReference type="eggNOG" id="COG0226">
    <property type="taxonomic scope" value="Bacteria"/>
</dbReference>
<feature type="domain" description="PBP" evidence="7">
    <location>
        <begin position="99"/>
        <end position="339"/>
    </location>
</feature>
<evidence type="ECO:0000259" key="7">
    <source>
        <dbReference type="Pfam" id="PF12849"/>
    </source>
</evidence>
<reference evidence="8 9" key="1">
    <citation type="submission" date="2009-04" db="EMBL/GenBank/DDBJ databases">
        <authorList>
            <person name="Weinstock G."/>
            <person name="Sodergren E."/>
            <person name="Clifton S."/>
            <person name="Fulton L."/>
            <person name="Fulton B."/>
            <person name="Courtney L."/>
            <person name="Fronick C."/>
            <person name="Harrison M."/>
            <person name="Strong C."/>
            <person name="Farmer C."/>
            <person name="Delahaunty K."/>
            <person name="Markovic C."/>
            <person name="Hall O."/>
            <person name="Minx P."/>
            <person name="Tomlinson C."/>
            <person name="Mitreva M."/>
            <person name="Nelson J."/>
            <person name="Hou S."/>
            <person name="Wollam A."/>
            <person name="Pepin K.H."/>
            <person name="Johnson M."/>
            <person name="Bhonagiri V."/>
            <person name="Nash W.E."/>
            <person name="Warren W."/>
            <person name="Chinwalla A."/>
            <person name="Mardis E.R."/>
            <person name="Wilson R.K."/>
        </authorList>
    </citation>
    <scope>NUCLEOTIDE SEQUENCE [LARGE SCALE GENOMIC DNA]</scope>
    <source>
        <strain evidence="8 9">DSM 13280</strain>
    </source>
</reference>
<dbReference type="InterPro" id="IPR011862">
    <property type="entry name" value="Phos-bd"/>
</dbReference>
<dbReference type="InterPro" id="IPR006311">
    <property type="entry name" value="TAT_signal"/>
</dbReference>
<proteinExistence type="inferred from homology"/>
<dbReference type="GO" id="GO:0005886">
    <property type="term" value="C:plasma membrane"/>
    <property type="evidence" value="ECO:0007669"/>
    <property type="project" value="UniProtKB-SubCell"/>
</dbReference>
<keyword evidence="3" id="KW-0813">Transport</keyword>
<dbReference type="InterPro" id="IPR050811">
    <property type="entry name" value="Phosphate_ABC_transporter"/>
</dbReference>
<sequence length="369" mass="38306">MLGQSAVRDGERGRMGGERAVSCLPYDGWGPNTPHGDEDGPQFFRPARNHADVALEGRTMFDYSCSRRSFLGLAGGVAAVAGLGLAGCGGSEAPAAGSADAAAGVVGEVTYDGASSFQALVEAAAEQFMNENPDCVISGSGNGSGAGLTAVSSGTVTIGNSDVFAETKLDADAAAKLVDHEVAVVGMGPIVSKNVTVDDLTLEQLKGIFGGTITNWSEVGGEDAEIVVVNRKEGSGTRATFEAAVFGEEKNTYKPAQPEQDKSGDVQTLMGSTDNAISYIDFSHFDDSKFTAIKVGGVEPASENVLDNSFPIWATEHMYCAKDADDATKAFLEYMLSDDVQAELVAEQGFIPVSKMAVVKDANGVVTEK</sequence>
<dbReference type="PANTHER" id="PTHR30570:SF4">
    <property type="entry name" value="PHOSPHATE-BINDING PROTEIN PSTS 1"/>
    <property type="match status" value="1"/>
</dbReference>
<keyword evidence="4" id="KW-1003">Cell membrane</keyword>
<evidence type="ECO:0000256" key="2">
    <source>
        <dbReference type="ARBA" id="ARBA00008725"/>
    </source>
</evidence>
<name>C4F7N1_9ACTN</name>
<dbReference type="Gene3D" id="3.40.190.10">
    <property type="entry name" value="Periplasmic binding protein-like II"/>
    <property type="match status" value="2"/>
</dbReference>
<protein>
    <submittedName>
        <fullName evidence="8">Phosphate binding protein</fullName>
    </submittedName>
</protein>
<evidence type="ECO:0000313" key="9">
    <source>
        <dbReference type="Proteomes" id="UP000003295"/>
    </source>
</evidence>
<dbReference type="PANTHER" id="PTHR30570">
    <property type="entry name" value="PERIPLASMIC PHOSPHATE BINDING COMPONENT OF PHOSPHATE ABC TRANSPORTER"/>
    <property type="match status" value="1"/>
</dbReference>
<accession>C4F7N1</accession>
<dbReference type="PROSITE" id="PS51318">
    <property type="entry name" value="TAT"/>
    <property type="match status" value="1"/>
</dbReference>
<evidence type="ECO:0000256" key="4">
    <source>
        <dbReference type="ARBA" id="ARBA00022475"/>
    </source>
</evidence>
<evidence type="ECO:0000256" key="5">
    <source>
        <dbReference type="ARBA" id="ARBA00022729"/>
    </source>
</evidence>
<keyword evidence="5" id="KW-0732">Signal</keyword>
<evidence type="ECO:0000256" key="1">
    <source>
        <dbReference type="ARBA" id="ARBA00004236"/>
    </source>
</evidence>
<organism evidence="8 9">
    <name type="scientific">Collinsella intestinalis DSM 13280</name>
    <dbReference type="NCBI Taxonomy" id="521003"/>
    <lineage>
        <taxon>Bacteria</taxon>
        <taxon>Bacillati</taxon>
        <taxon>Actinomycetota</taxon>
        <taxon>Coriobacteriia</taxon>
        <taxon>Coriobacteriales</taxon>
        <taxon>Coriobacteriaceae</taxon>
        <taxon>Collinsella</taxon>
    </lineage>
</organism>
<dbReference type="GO" id="GO:0042301">
    <property type="term" value="F:phosphate ion binding"/>
    <property type="evidence" value="ECO:0007669"/>
    <property type="project" value="InterPro"/>
</dbReference>
<gene>
    <name evidence="8" type="primary">pstS</name>
    <name evidence="8" type="ORF">COLINT_02046</name>
</gene>
<dbReference type="Proteomes" id="UP000003295">
    <property type="component" value="Unassembled WGS sequence"/>
</dbReference>
<keyword evidence="6" id="KW-0472">Membrane</keyword>
<comment type="subcellular location">
    <subcellularLocation>
        <location evidence="1">Cell membrane</location>
    </subcellularLocation>
</comment>
<dbReference type="InterPro" id="IPR024370">
    <property type="entry name" value="PBP_domain"/>
</dbReference>
<evidence type="ECO:0000256" key="6">
    <source>
        <dbReference type="ARBA" id="ARBA00023136"/>
    </source>
</evidence>
<dbReference type="EMBL" id="ABXH02000002">
    <property type="protein sequence ID" value="EEP45254.1"/>
    <property type="molecule type" value="Genomic_DNA"/>
</dbReference>
<comment type="similarity">
    <text evidence="2">Belongs to the PstS family.</text>
</comment>
<dbReference type="SUPFAM" id="SSF53850">
    <property type="entry name" value="Periplasmic binding protein-like II"/>
    <property type="match status" value="1"/>
</dbReference>
<dbReference type="STRING" id="521003.COLINT_02046"/>
<dbReference type="NCBIfam" id="TIGR02136">
    <property type="entry name" value="ptsS_2"/>
    <property type="match status" value="1"/>
</dbReference>
<dbReference type="HOGENOM" id="CLU_026228_5_0_11"/>